<dbReference type="PIR" id="A87341">
    <property type="entry name" value="A87341"/>
</dbReference>
<dbReference type="AlphaFoldDB" id="Q9AA66"/>
<name>Q9AA66_CAUVC</name>
<feature type="transmembrane region" description="Helical" evidence="1">
    <location>
        <begin position="170"/>
        <end position="191"/>
    </location>
</feature>
<proteinExistence type="predicted"/>
<dbReference type="PANTHER" id="PTHR44757">
    <property type="entry name" value="DIGUANYLATE CYCLASE DGCP"/>
    <property type="match status" value="1"/>
</dbReference>
<organism evidence="5 6">
    <name type="scientific">Caulobacter vibrioides (strain ATCC 19089 / CIP 103742 / CB 15)</name>
    <name type="common">Caulobacter crescentus</name>
    <dbReference type="NCBI Taxonomy" id="190650"/>
    <lineage>
        <taxon>Bacteria</taxon>
        <taxon>Pseudomonadati</taxon>
        <taxon>Pseudomonadota</taxon>
        <taxon>Alphaproteobacteria</taxon>
        <taxon>Caulobacterales</taxon>
        <taxon>Caulobacteraceae</taxon>
        <taxon>Caulobacter</taxon>
    </lineage>
</organism>
<dbReference type="PANTHER" id="PTHR44757:SF10">
    <property type="entry name" value="MEMBRANE PROTEIN"/>
    <property type="match status" value="1"/>
</dbReference>
<dbReference type="InterPro" id="IPR035965">
    <property type="entry name" value="PAS-like_dom_sf"/>
</dbReference>
<dbReference type="EnsemblBacteria" id="AAK22725">
    <property type="protein sequence ID" value="AAK22725"/>
    <property type="gene ID" value="CC_0740"/>
</dbReference>
<dbReference type="InterPro" id="IPR000014">
    <property type="entry name" value="PAS"/>
</dbReference>
<dbReference type="PROSITE" id="PS50883">
    <property type="entry name" value="EAL"/>
    <property type="match status" value="1"/>
</dbReference>
<dbReference type="SUPFAM" id="SSF55073">
    <property type="entry name" value="Nucleotide cyclase"/>
    <property type="match status" value="1"/>
</dbReference>
<feature type="transmembrane region" description="Helical" evidence="1">
    <location>
        <begin position="220"/>
        <end position="240"/>
    </location>
</feature>
<dbReference type="InterPro" id="IPR043128">
    <property type="entry name" value="Rev_trsase/Diguanyl_cyclase"/>
</dbReference>
<evidence type="ECO:0000259" key="2">
    <source>
        <dbReference type="PROSITE" id="PS50113"/>
    </source>
</evidence>
<protein>
    <submittedName>
        <fullName evidence="5">Sensory box/GGDEF family protein</fullName>
    </submittedName>
</protein>
<keyword evidence="1" id="KW-0812">Transmembrane</keyword>
<dbReference type="Proteomes" id="UP000001816">
    <property type="component" value="Chromosome"/>
</dbReference>
<keyword evidence="1" id="KW-0472">Membrane</keyword>
<feature type="domain" description="GGDEF" evidence="4">
    <location>
        <begin position="427"/>
        <end position="560"/>
    </location>
</feature>
<dbReference type="SUPFAM" id="SSF141868">
    <property type="entry name" value="EAL domain-like"/>
    <property type="match status" value="1"/>
</dbReference>
<evidence type="ECO:0000259" key="4">
    <source>
        <dbReference type="PROSITE" id="PS50887"/>
    </source>
</evidence>
<evidence type="ECO:0000259" key="3">
    <source>
        <dbReference type="PROSITE" id="PS50883"/>
    </source>
</evidence>
<accession>Q9AA66</accession>
<dbReference type="eggNOG" id="COG3829">
    <property type="taxonomic scope" value="Bacteria"/>
</dbReference>
<dbReference type="PATRIC" id="fig|190650.5.peg.750"/>
<dbReference type="InterPro" id="IPR013656">
    <property type="entry name" value="PAS_4"/>
</dbReference>
<keyword evidence="1" id="KW-1133">Transmembrane helix</keyword>
<dbReference type="eggNOG" id="COG5001">
    <property type="taxonomic scope" value="Bacteria"/>
</dbReference>
<dbReference type="SMR" id="Q9AA66"/>
<dbReference type="SMART" id="SM00267">
    <property type="entry name" value="GGDEF"/>
    <property type="match status" value="1"/>
</dbReference>
<dbReference type="PROSITE" id="PS50113">
    <property type="entry name" value="PAC"/>
    <property type="match status" value="1"/>
</dbReference>
<gene>
    <name evidence="5" type="ordered locus">CC_0740</name>
</gene>
<feature type="transmembrane region" description="Helical" evidence="1">
    <location>
        <begin position="75"/>
        <end position="98"/>
    </location>
</feature>
<sequence>MAASSCPPGTCLTLGLPKRTMVSGGSPLRKTIGSRVRVIASSLLDRFVAVLPSQVLADAPESLAGRVRMEQVQSILRMTPVMMSANIAIAFLVSLAGMSHPHRVGIGIWAALVISYALLGLRGWVSAQRRKTGKAAVSARGVRRVVLQAALLGLLWGVLPVLTFRLGDTSAMPMMVASVIAGMIGCGGFALLTLPAAALAYSTPMVLGSLYMLGTSGDPILYALGGLLVFCYAVVIVSCLSHARIFAERLVAADELEKQKQVVSLLLSDFEEGASDWLWEVDAAGRLTYVSDRMAAAAGVDKDALLGQPMSDLCGAAEAPGGPVAALSALFAEQKTFRDVVVSITVADDAGRPATHWWALSAKPVHDLDGLFVGFRGVGADITQAREDQERISHLAHYDVLTQLPNRLSLLQNLGKAWMDHGRDKTSGCAVLCLDLDHFKGVNDSLGHPVGDALLMQVASRLRSCVGETGMVARLGGDEFAVVCAPSPGHEALSALSQSIVETLSAPYDILGHNVLIGASVGIAVAPFDADDPDGLLKNADLALYRAKGDGRGAYRFFETAMDVWAQERRALEMDLREALARDELKLFFQPLIGRRDNETTGFEALLRWQHPTRGLVPPSDFIECAEQWGLIGRIGEWVLNEACRTAATWPSHLTVAVNLSPNQFASGDLVDQVRAALKASGLAPARLELEITEGLLLHDSAKTLEQLAALKALGVKIAMDDFGTGYSSLAYLWRFPFDKIKIDRSFVAEMQDNVAIADILRTIALLGQTLNLEVTAEGVETQAQARLLAEMRCDQFQGFLFGRPMPVGDIPSFLMAATARRMRGETGVDDDGEHAAVSQTR</sequence>
<dbReference type="SMART" id="SM00052">
    <property type="entry name" value="EAL"/>
    <property type="match status" value="1"/>
</dbReference>
<dbReference type="SUPFAM" id="SSF55785">
    <property type="entry name" value="PYP-like sensor domain (PAS domain)"/>
    <property type="match status" value="1"/>
</dbReference>
<dbReference type="CDD" id="cd01948">
    <property type="entry name" value="EAL"/>
    <property type="match status" value="1"/>
</dbReference>
<dbReference type="Gene3D" id="3.30.450.20">
    <property type="entry name" value="PAS domain"/>
    <property type="match status" value="1"/>
</dbReference>
<dbReference type="KEGG" id="ccr:CC_0740"/>
<dbReference type="CDD" id="cd01949">
    <property type="entry name" value="GGDEF"/>
    <property type="match status" value="1"/>
</dbReference>
<feature type="domain" description="PAC" evidence="2">
    <location>
        <begin position="340"/>
        <end position="394"/>
    </location>
</feature>
<dbReference type="EMBL" id="AE005673">
    <property type="protein sequence ID" value="AAK22725.1"/>
    <property type="molecule type" value="Genomic_DNA"/>
</dbReference>
<dbReference type="Gene3D" id="3.20.20.450">
    <property type="entry name" value="EAL domain"/>
    <property type="match status" value="1"/>
</dbReference>
<reference evidence="5 6" key="1">
    <citation type="journal article" date="2001" name="Proc. Natl. Acad. Sci. U.S.A.">
        <title>Complete genome sequence of Caulobacter crescentus.</title>
        <authorList>
            <person name="Nierman W.C."/>
            <person name="Feldblyum T.V."/>
            <person name="Laub M.T."/>
            <person name="Paulsen I.T."/>
            <person name="Nelson K.E."/>
            <person name="Eisen J.A."/>
            <person name="Heidelberg J.F."/>
            <person name="Alley M.R."/>
            <person name="Ohta N."/>
            <person name="Maddock J.R."/>
            <person name="Potocka I."/>
            <person name="Nelson W.C."/>
            <person name="Newton A."/>
            <person name="Stephens C."/>
            <person name="Phadke N.D."/>
            <person name="Ely B."/>
            <person name="DeBoy R.T."/>
            <person name="Dodson R.J."/>
            <person name="Durkin A.S."/>
            <person name="Gwinn M.L."/>
            <person name="Haft D.H."/>
            <person name="Kolonay J.F."/>
            <person name="Smit J."/>
            <person name="Craven M.B."/>
            <person name="Khouri H."/>
            <person name="Shetty J."/>
            <person name="Berry K."/>
            <person name="Utterback T."/>
            <person name="Tran K."/>
            <person name="Wolf A."/>
            <person name="Vamathevan J."/>
            <person name="Ermolaeva M."/>
            <person name="White O."/>
            <person name="Salzberg S.L."/>
            <person name="Venter J.C."/>
            <person name="Shapiro L."/>
            <person name="Fraser C.M."/>
        </authorList>
    </citation>
    <scope>NUCLEOTIDE SEQUENCE [LARGE SCALE GENOMIC DNA]</scope>
    <source>
        <strain evidence="6">ATCC 19089 / CB15</strain>
    </source>
</reference>
<dbReference type="Pfam" id="PF08448">
    <property type="entry name" value="PAS_4"/>
    <property type="match status" value="1"/>
</dbReference>
<dbReference type="Pfam" id="PF00563">
    <property type="entry name" value="EAL"/>
    <property type="match status" value="1"/>
</dbReference>
<evidence type="ECO:0000313" key="5">
    <source>
        <dbReference type="EMBL" id="AAK22725.1"/>
    </source>
</evidence>
<dbReference type="NCBIfam" id="TIGR00254">
    <property type="entry name" value="GGDEF"/>
    <property type="match status" value="1"/>
</dbReference>
<dbReference type="CDD" id="cd00130">
    <property type="entry name" value="PAS"/>
    <property type="match status" value="1"/>
</dbReference>
<evidence type="ECO:0000256" key="1">
    <source>
        <dbReference type="SAM" id="Phobius"/>
    </source>
</evidence>
<dbReference type="InterPro" id="IPR052155">
    <property type="entry name" value="Biofilm_reg_signaling"/>
</dbReference>
<dbReference type="Gene3D" id="3.30.70.270">
    <property type="match status" value="1"/>
</dbReference>
<dbReference type="BioCyc" id="CAULO:CC0740-MONOMER"/>
<dbReference type="InterPro" id="IPR029787">
    <property type="entry name" value="Nucleotide_cyclase"/>
</dbReference>
<dbReference type="InterPro" id="IPR001633">
    <property type="entry name" value="EAL_dom"/>
</dbReference>
<feature type="transmembrane region" description="Helical" evidence="1">
    <location>
        <begin position="145"/>
        <end position="164"/>
    </location>
</feature>
<dbReference type="PROSITE" id="PS50887">
    <property type="entry name" value="GGDEF"/>
    <property type="match status" value="1"/>
</dbReference>
<keyword evidence="6" id="KW-1185">Reference proteome</keyword>
<dbReference type="STRING" id="190650.CC_0740"/>
<feature type="domain" description="EAL" evidence="3">
    <location>
        <begin position="569"/>
        <end position="819"/>
    </location>
</feature>
<dbReference type="HOGENOM" id="CLU_000445_70_49_5"/>
<dbReference type="Pfam" id="PF00990">
    <property type="entry name" value="GGDEF"/>
    <property type="match status" value="1"/>
</dbReference>
<feature type="transmembrane region" description="Helical" evidence="1">
    <location>
        <begin position="104"/>
        <end position="125"/>
    </location>
</feature>
<evidence type="ECO:0000313" key="6">
    <source>
        <dbReference type="Proteomes" id="UP000001816"/>
    </source>
</evidence>
<dbReference type="InterPro" id="IPR000700">
    <property type="entry name" value="PAS-assoc_C"/>
</dbReference>
<dbReference type="InterPro" id="IPR035919">
    <property type="entry name" value="EAL_sf"/>
</dbReference>
<dbReference type="InterPro" id="IPR000160">
    <property type="entry name" value="GGDEF_dom"/>
</dbReference>